<dbReference type="PATRIC" id="fig|754476.3.peg.168"/>
<keyword evidence="1" id="KW-0472">Membrane</keyword>
<dbReference type="PANTHER" id="PTHR30273">
    <property type="entry name" value="PERIPLASMIC SIGNAL SENSOR AND SIGMA FACTOR ACTIVATOR FECR-RELATED"/>
    <property type="match status" value="1"/>
</dbReference>
<dbReference type="eggNOG" id="COG3712">
    <property type="taxonomic scope" value="Bacteria"/>
</dbReference>
<dbReference type="GO" id="GO:0016989">
    <property type="term" value="F:sigma factor antagonist activity"/>
    <property type="evidence" value="ECO:0007669"/>
    <property type="project" value="TreeGrafter"/>
</dbReference>
<dbReference type="PIRSF" id="PIRSF018266">
    <property type="entry name" value="FecR"/>
    <property type="match status" value="1"/>
</dbReference>
<feature type="domain" description="FecR protein" evidence="2">
    <location>
        <begin position="125"/>
        <end position="216"/>
    </location>
</feature>
<dbReference type="EMBL" id="CP003390">
    <property type="protein sequence ID" value="AFI83028.1"/>
    <property type="molecule type" value="Genomic_DNA"/>
</dbReference>
<evidence type="ECO:0000259" key="3">
    <source>
        <dbReference type="Pfam" id="PF16220"/>
    </source>
</evidence>
<dbReference type="RefSeq" id="WP_014705404.1">
    <property type="nucleotide sequence ID" value="NC_017857.3"/>
</dbReference>
<dbReference type="OrthoDB" id="1099576at2"/>
<dbReference type="PANTHER" id="PTHR30273:SF2">
    <property type="entry name" value="PROTEIN FECR"/>
    <property type="match status" value="1"/>
</dbReference>
<evidence type="ECO:0000313" key="5">
    <source>
        <dbReference type="Proteomes" id="UP000009144"/>
    </source>
</evidence>
<dbReference type="KEGG" id="mej:Q7A_169"/>
<accession>I1XF59</accession>
<feature type="transmembrane region" description="Helical" evidence="1">
    <location>
        <begin position="96"/>
        <end position="117"/>
    </location>
</feature>
<dbReference type="AlphaFoldDB" id="I1XF59"/>
<keyword evidence="1" id="KW-1133">Transmembrane helix</keyword>
<evidence type="ECO:0000313" key="4">
    <source>
        <dbReference type="EMBL" id="AFI83028.1"/>
    </source>
</evidence>
<keyword evidence="1 4" id="KW-0812">Transmembrane</keyword>
<dbReference type="InterPro" id="IPR032623">
    <property type="entry name" value="FecR_N"/>
</dbReference>
<evidence type="ECO:0000256" key="1">
    <source>
        <dbReference type="SAM" id="Phobius"/>
    </source>
</evidence>
<dbReference type="InterPro" id="IPR006860">
    <property type="entry name" value="FecR"/>
</dbReference>
<sequence>MANQNLNQDKPIAEQAAQWVVALSDDSQDNGLLQQQYKQWQQAHPEHAKAAQKMEALLGKFDAIHQLGDKRQQILNTSLDAGLRVTEKRKARSRKAINTLALLAVLLLPGWIITQIYPPAYLLADLRTDTGEWQQHTLEDGSQLSLGSRSAVSLEFNDGLRQLKLVTGEILVDVAKDASRPFVVQTPHGQIQALGTRFMVRHSDQQTRVIMLESAVQIDLAKASEPKRIQQGEQVTFNQYAFAGIEKIDANSWQRGWDSKTLLVDDMPLTDILTELDRYQKGRILFNRKQLESMQISAVLPLDKPDQALDLLLAKFPELQIRVVTPYLKYVSLSD</sequence>
<reference evidence="4 5" key="1">
    <citation type="journal article" date="2012" name="J. Bacteriol.">
        <title>Complete genome sequences of Methylophaga sp. strain JAM1 and Methylophaga sp. strain JAM7.</title>
        <authorList>
            <person name="Villeneuve C."/>
            <person name="Martineau C."/>
            <person name="Mauffrey F."/>
            <person name="Villemur R."/>
        </authorList>
    </citation>
    <scope>NUCLEOTIDE SEQUENCE [LARGE SCALE GENOMIC DNA]</scope>
    <source>
        <strain evidence="4 5">JAM1</strain>
    </source>
</reference>
<protein>
    <submittedName>
        <fullName evidence="4">Transmembrane sensor</fullName>
    </submittedName>
</protein>
<dbReference type="Gene3D" id="2.60.120.1440">
    <property type="match status" value="1"/>
</dbReference>
<dbReference type="Pfam" id="PF04773">
    <property type="entry name" value="FecR"/>
    <property type="match status" value="1"/>
</dbReference>
<keyword evidence="5" id="KW-1185">Reference proteome</keyword>
<dbReference type="HOGENOM" id="CLU_050192_0_0_6"/>
<proteinExistence type="predicted"/>
<reference evidence="4 5" key="2">
    <citation type="journal article" date="2013" name="Int. J. Syst. Evol. Microbiol.">
        <title>Methylophaga nitratireducenticrescens sp. nov. and Methylophaga frappieri sp. nov., isolated from the biofilm of the methanol-fed denitrification system treating the seawater at the Montreal Biodome.</title>
        <authorList>
            <person name="Villeneuve C."/>
            <person name="Martineau C."/>
            <person name="Mauffrey F."/>
            <person name="Villemur R."/>
        </authorList>
    </citation>
    <scope>NUCLEOTIDE SEQUENCE [LARGE SCALE GENOMIC DNA]</scope>
    <source>
        <strain evidence="4 5">JAM1</strain>
    </source>
</reference>
<dbReference type="STRING" id="754476.Q7A_169"/>
<dbReference type="Proteomes" id="UP000009144">
    <property type="component" value="Chromosome"/>
</dbReference>
<gene>
    <name evidence="4" type="ordered locus">Q7A_169</name>
</gene>
<feature type="domain" description="FecR N-terminal" evidence="3">
    <location>
        <begin position="14"/>
        <end position="57"/>
    </location>
</feature>
<dbReference type="InterPro" id="IPR012373">
    <property type="entry name" value="Ferrdict_sens_TM"/>
</dbReference>
<name>I1XF59_METNJ</name>
<dbReference type="Pfam" id="PF16220">
    <property type="entry name" value="DUF4880"/>
    <property type="match status" value="1"/>
</dbReference>
<organism evidence="4 5">
    <name type="scientific">Methylophaga nitratireducenticrescens</name>
    <dbReference type="NCBI Taxonomy" id="754476"/>
    <lineage>
        <taxon>Bacteria</taxon>
        <taxon>Pseudomonadati</taxon>
        <taxon>Pseudomonadota</taxon>
        <taxon>Gammaproteobacteria</taxon>
        <taxon>Thiotrichales</taxon>
        <taxon>Piscirickettsiaceae</taxon>
        <taxon>Methylophaga</taxon>
    </lineage>
</organism>
<evidence type="ECO:0000259" key="2">
    <source>
        <dbReference type="Pfam" id="PF04773"/>
    </source>
</evidence>